<evidence type="ECO:0000256" key="8">
    <source>
        <dbReference type="RuleBase" id="RU003943"/>
    </source>
</evidence>
<dbReference type="PANTHER" id="PTHR30477:SF3">
    <property type="entry name" value="METAL TRANSPORT SYSTEM MEMBRANE PROTEIN CT_069-RELATED"/>
    <property type="match status" value="1"/>
</dbReference>
<name>A0ABP7X6X8_9FLAO</name>
<proteinExistence type="inferred from homology"/>
<dbReference type="Proteomes" id="UP001500459">
    <property type="component" value="Unassembled WGS sequence"/>
</dbReference>
<feature type="transmembrane region" description="Helical" evidence="9">
    <location>
        <begin position="131"/>
        <end position="150"/>
    </location>
</feature>
<evidence type="ECO:0000256" key="1">
    <source>
        <dbReference type="ARBA" id="ARBA00004651"/>
    </source>
</evidence>
<evidence type="ECO:0000256" key="3">
    <source>
        <dbReference type="ARBA" id="ARBA00022448"/>
    </source>
</evidence>
<comment type="caution">
    <text evidence="10">The sequence shown here is derived from an EMBL/GenBank/DDBJ whole genome shotgun (WGS) entry which is preliminary data.</text>
</comment>
<dbReference type="InterPro" id="IPR001626">
    <property type="entry name" value="ABC_TroCD"/>
</dbReference>
<dbReference type="PANTHER" id="PTHR30477">
    <property type="entry name" value="ABC-TRANSPORTER METAL-BINDING PROTEIN"/>
    <property type="match status" value="1"/>
</dbReference>
<feature type="transmembrane region" description="Helical" evidence="9">
    <location>
        <begin position="220"/>
        <end position="248"/>
    </location>
</feature>
<comment type="subcellular location">
    <subcellularLocation>
        <location evidence="1 8">Cell membrane</location>
        <topology evidence="1 8">Multi-pass membrane protein</topology>
    </subcellularLocation>
</comment>
<feature type="transmembrane region" description="Helical" evidence="9">
    <location>
        <begin position="260"/>
        <end position="281"/>
    </location>
</feature>
<gene>
    <name evidence="10" type="ORF">GCM10022393_00110</name>
</gene>
<reference evidence="11" key="1">
    <citation type="journal article" date="2019" name="Int. J. Syst. Evol. Microbiol.">
        <title>The Global Catalogue of Microorganisms (GCM) 10K type strain sequencing project: providing services to taxonomists for standard genome sequencing and annotation.</title>
        <authorList>
            <consortium name="The Broad Institute Genomics Platform"/>
            <consortium name="The Broad Institute Genome Sequencing Center for Infectious Disease"/>
            <person name="Wu L."/>
            <person name="Ma J."/>
        </authorList>
    </citation>
    <scope>NUCLEOTIDE SEQUENCE [LARGE SCALE GENOMIC DNA]</scope>
    <source>
        <strain evidence="11">JCM 17106</strain>
    </source>
</reference>
<feature type="transmembrane region" description="Helical" evidence="9">
    <location>
        <begin position="20"/>
        <end position="39"/>
    </location>
</feature>
<feature type="transmembrane region" description="Helical" evidence="9">
    <location>
        <begin position="177"/>
        <end position="195"/>
    </location>
</feature>
<evidence type="ECO:0000313" key="11">
    <source>
        <dbReference type="Proteomes" id="UP001500459"/>
    </source>
</evidence>
<sequence>MSLQEYIELIFTDYTLRTVTIGTAVLGTICGMLGSFAVLRKQSLLGDAISHAALPGIALAFLLFGELNIFNEFLADMLGKIIGSEQSYAILTFLISNKSFTILIGALCSGIIGTIWIRGITNKTHLKSDTALGLILSLFFGFGMLLLTYIQKQPNANQAGLDGYLFGQAATLLERDVWLMAVILLISFLMLLIFWKELKLLLFDTDYTRTLGFNSKFLDILISTFIVIAIVIGLQTVGVVLMSAMLLAPAAAARQWTNSLSVMVILASGFGALSGVIGTAISASQNNLSTGPVIVLVAAVFVFISFIFSPGRGLLFREIRFRKNRTDLELHKTLSFMYHIASDHENISHPHAIKILNNFRGFTKKSLKQLEHKDYITINGNMWAMTQSGYETASNLYNQLKVDHE</sequence>
<evidence type="ECO:0000256" key="2">
    <source>
        <dbReference type="ARBA" id="ARBA00008034"/>
    </source>
</evidence>
<comment type="similarity">
    <text evidence="2 8">Belongs to the ABC-3 integral membrane protein family.</text>
</comment>
<keyword evidence="4" id="KW-1003">Cell membrane</keyword>
<feature type="transmembrane region" description="Helical" evidence="9">
    <location>
        <begin position="102"/>
        <end position="119"/>
    </location>
</feature>
<dbReference type="RefSeq" id="WP_344923624.1">
    <property type="nucleotide sequence ID" value="NZ_BAABCW010000001.1"/>
</dbReference>
<keyword evidence="6 9" id="KW-1133">Transmembrane helix</keyword>
<dbReference type="CDD" id="cd06550">
    <property type="entry name" value="TM_ABC_iron-siderophores_like"/>
    <property type="match status" value="1"/>
</dbReference>
<dbReference type="InterPro" id="IPR037294">
    <property type="entry name" value="ABC_BtuC-like"/>
</dbReference>
<protein>
    <submittedName>
        <fullName evidence="10">Iron chelate uptake ABC transporter family permease subunit</fullName>
    </submittedName>
</protein>
<dbReference type="Pfam" id="PF00950">
    <property type="entry name" value="ABC-3"/>
    <property type="match status" value="2"/>
</dbReference>
<evidence type="ECO:0000256" key="4">
    <source>
        <dbReference type="ARBA" id="ARBA00022475"/>
    </source>
</evidence>
<keyword evidence="3 8" id="KW-0813">Transport</keyword>
<keyword evidence="11" id="KW-1185">Reference proteome</keyword>
<keyword evidence="7 9" id="KW-0472">Membrane</keyword>
<dbReference type="Gene3D" id="1.10.3470.10">
    <property type="entry name" value="ABC transporter involved in vitamin B12 uptake, BtuC"/>
    <property type="match status" value="1"/>
</dbReference>
<dbReference type="SUPFAM" id="SSF81345">
    <property type="entry name" value="ABC transporter involved in vitamin B12 uptake, BtuC"/>
    <property type="match status" value="1"/>
</dbReference>
<evidence type="ECO:0000256" key="5">
    <source>
        <dbReference type="ARBA" id="ARBA00022692"/>
    </source>
</evidence>
<keyword evidence="5 8" id="KW-0812">Transmembrane</keyword>
<dbReference type="EMBL" id="BAABCW010000001">
    <property type="protein sequence ID" value="GAA4105975.1"/>
    <property type="molecule type" value="Genomic_DNA"/>
</dbReference>
<evidence type="ECO:0000256" key="9">
    <source>
        <dbReference type="SAM" id="Phobius"/>
    </source>
</evidence>
<organism evidence="10 11">
    <name type="scientific">Aquimarina addita</name>
    <dbReference type="NCBI Taxonomy" id="870485"/>
    <lineage>
        <taxon>Bacteria</taxon>
        <taxon>Pseudomonadati</taxon>
        <taxon>Bacteroidota</taxon>
        <taxon>Flavobacteriia</taxon>
        <taxon>Flavobacteriales</taxon>
        <taxon>Flavobacteriaceae</taxon>
        <taxon>Aquimarina</taxon>
    </lineage>
</organism>
<evidence type="ECO:0000313" key="10">
    <source>
        <dbReference type="EMBL" id="GAA4105975.1"/>
    </source>
</evidence>
<accession>A0ABP7X6X8</accession>
<evidence type="ECO:0000256" key="6">
    <source>
        <dbReference type="ARBA" id="ARBA00022989"/>
    </source>
</evidence>
<feature type="transmembrane region" description="Helical" evidence="9">
    <location>
        <begin position="293"/>
        <end position="315"/>
    </location>
</feature>
<evidence type="ECO:0000256" key="7">
    <source>
        <dbReference type="ARBA" id="ARBA00023136"/>
    </source>
</evidence>
<feature type="transmembrane region" description="Helical" evidence="9">
    <location>
        <begin position="51"/>
        <end position="71"/>
    </location>
</feature>